<evidence type="ECO:0000313" key="7">
    <source>
        <dbReference type="Proteomes" id="UP001172681"/>
    </source>
</evidence>
<keyword evidence="3" id="KW-0539">Nucleus</keyword>
<dbReference type="AlphaFoldDB" id="A0AA39CTU4"/>
<dbReference type="PANTHER" id="PTHR47424:SF4">
    <property type="entry name" value="ZN(II)2CYS6 TRANSCRIPTION FACTOR (EUROFUNG)"/>
    <property type="match status" value="1"/>
</dbReference>
<feature type="compositionally biased region" description="Polar residues" evidence="4">
    <location>
        <begin position="77"/>
        <end position="98"/>
    </location>
</feature>
<feature type="compositionally biased region" description="Basic and acidic residues" evidence="4">
    <location>
        <begin position="23"/>
        <end position="36"/>
    </location>
</feature>
<organism evidence="6 7">
    <name type="scientific">Knufia peltigerae</name>
    <dbReference type="NCBI Taxonomy" id="1002370"/>
    <lineage>
        <taxon>Eukaryota</taxon>
        <taxon>Fungi</taxon>
        <taxon>Dikarya</taxon>
        <taxon>Ascomycota</taxon>
        <taxon>Pezizomycotina</taxon>
        <taxon>Eurotiomycetes</taxon>
        <taxon>Chaetothyriomycetidae</taxon>
        <taxon>Chaetothyriales</taxon>
        <taxon>Trichomeriaceae</taxon>
        <taxon>Knufia</taxon>
    </lineage>
</organism>
<sequence>MSRSKGQAARDYVLGLERRIGELTEFDRDRHSDGDGHTANGVSASTSTSTSRSAAATLPSPDGQPKKSETGPRSAPTHASQASRPGDDSSTNGMTGSTIGNSYRTGFFGTSSAGNFISQVRRAVDSRIHPDHSATVSSVNETGPMVFHETGQARSAPPVLDYYLPARKRADALLDLHWSIVHPLYPYLDKAETIADYTKLWTGDSVKYDESLFLCVINTVFALSSQLDPTISPSARHTTSDRFLQEVRRLLDLWSTGSVRTVQTCLLLAQYFQSTNDPHQCWMFVSFAIRIAQSLGLHLPETSHQLSSSRQQQLLRRIWHGCVFMDRVVAMTYGRPTMIDRSVATAVPLPLGLDDEAIRHGSSRSGEASDVDQPVPSMVDFFIHSLKLYDILQIILAEFYLPQSRKDNISRHQGEQLAPGSSPLPDAALSILDVDRKLMGWERQLPAHLRRYSISDQVGNGSGAESALSGILHRQAVILRQR</sequence>
<accession>A0AA39CTU4</accession>
<feature type="domain" description="Xylanolytic transcriptional activator regulatory" evidence="5">
    <location>
        <begin position="281"/>
        <end position="356"/>
    </location>
</feature>
<dbReference type="PANTHER" id="PTHR47424">
    <property type="entry name" value="REGULATORY PROTEIN GAL4"/>
    <property type="match status" value="1"/>
</dbReference>
<proteinExistence type="predicted"/>
<evidence type="ECO:0000256" key="1">
    <source>
        <dbReference type="ARBA" id="ARBA00023015"/>
    </source>
</evidence>
<dbReference type="GO" id="GO:0000978">
    <property type="term" value="F:RNA polymerase II cis-regulatory region sequence-specific DNA binding"/>
    <property type="evidence" value="ECO:0007669"/>
    <property type="project" value="TreeGrafter"/>
</dbReference>
<evidence type="ECO:0000256" key="2">
    <source>
        <dbReference type="ARBA" id="ARBA00023163"/>
    </source>
</evidence>
<dbReference type="GO" id="GO:0008270">
    <property type="term" value="F:zinc ion binding"/>
    <property type="evidence" value="ECO:0007669"/>
    <property type="project" value="InterPro"/>
</dbReference>
<keyword evidence="2" id="KW-0804">Transcription</keyword>
<evidence type="ECO:0000313" key="6">
    <source>
        <dbReference type="EMBL" id="KAJ9622245.1"/>
    </source>
</evidence>
<comment type="caution">
    <text evidence="6">The sequence shown here is derived from an EMBL/GenBank/DDBJ whole genome shotgun (WGS) entry which is preliminary data.</text>
</comment>
<reference evidence="6" key="1">
    <citation type="submission" date="2022-10" db="EMBL/GenBank/DDBJ databases">
        <title>Culturing micro-colonial fungi from biological soil crusts in the Mojave desert and describing Neophaeococcomyces mojavensis, and introducing the new genera and species Taxawa tesnikishii.</title>
        <authorList>
            <person name="Kurbessoian T."/>
            <person name="Stajich J.E."/>
        </authorList>
    </citation>
    <scope>NUCLEOTIDE SEQUENCE</scope>
    <source>
        <strain evidence="6">TK_35</strain>
    </source>
</reference>
<dbReference type="GO" id="GO:0000435">
    <property type="term" value="P:positive regulation of transcription from RNA polymerase II promoter by galactose"/>
    <property type="evidence" value="ECO:0007669"/>
    <property type="project" value="TreeGrafter"/>
</dbReference>
<name>A0AA39CTU4_9EURO</name>
<dbReference type="InterPro" id="IPR051127">
    <property type="entry name" value="Fungal_SecMet_Regulators"/>
</dbReference>
<dbReference type="GO" id="GO:0000981">
    <property type="term" value="F:DNA-binding transcription factor activity, RNA polymerase II-specific"/>
    <property type="evidence" value="ECO:0007669"/>
    <property type="project" value="TreeGrafter"/>
</dbReference>
<feature type="compositionally biased region" description="Low complexity" evidence="4">
    <location>
        <begin position="43"/>
        <end position="57"/>
    </location>
</feature>
<evidence type="ECO:0000259" key="5">
    <source>
        <dbReference type="SMART" id="SM00906"/>
    </source>
</evidence>
<evidence type="ECO:0000256" key="4">
    <source>
        <dbReference type="SAM" id="MobiDB-lite"/>
    </source>
</evidence>
<dbReference type="EMBL" id="JAPDRN010000108">
    <property type="protein sequence ID" value="KAJ9622245.1"/>
    <property type="molecule type" value="Genomic_DNA"/>
</dbReference>
<dbReference type="GO" id="GO:0005634">
    <property type="term" value="C:nucleus"/>
    <property type="evidence" value="ECO:0007669"/>
    <property type="project" value="TreeGrafter"/>
</dbReference>
<protein>
    <recommendedName>
        <fullName evidence="5">Xylanolytic transcriptional activator regulatory domain-containing protein</fullName>
    </recommendedName>
</protein>
<dbReference type="CDD" id="cd12148">
    <property type="entry name" value="fungal_TF_MHR"/>
    <property type="match status" value="1"/>
</dbReference>
<dbReference type="Proteomes" id="UP001172681">
    <property type="component" value="Unassembled WGS sequence"/>
</dbReference>
<dbReference type="Pfam" id="PF04082">
    <property type="entry name" value="Fungal_trans"/>
    <property type="match status" value="1"/>
</dbReference>
<evidence type="ECO:0000256" key="3">
    <source>
        <dbReference type="ARBA" id="ARBA00023242"/>
    </source>
</evidence>
<dbReference type="SMART" id="SM00906">
    <property type="entry name" value="Fungal_trans"/>
    <property type="match status" value="1"/>
</dbReference>
<gene>
    <name evidence="6" type="ORF">H2204_011593</name>
</gene>
<keyword evidence="7" id="KW-1185">Reference proteome</keyword>
<keyword evidence="1" id="KW-0805">Transcription regulation</keyword>
<feature type="region of interest" description="Disordered" evidence="4">
    <location>
        <begin position="23"/>
        <end position="98"/>
    </location>
</feature>
<dbReference type="GO" id="GO:0006351">
    <property type="term" value="P:DNA-templated transcription"/>
    <property type="evidence" value="ECO:0007669"/>
    <property type="project" value="InterPro"/>
</dbReference>
<dbReference type="InterPro" id="IPR007219">
    <property type="entry name" value="XnlR_reg_dom"/>
</dbReference>